<comment type="similarity">
    <text evidence="1">Belongs to the non-flavoprotein flavin reductase family.</text>
</comment>
<proteinExistence type="inferred from homology"/>
<dbReference type="InterPro" id="IPR012349">
    <property type="entry name" value="Split_barrel_FMN-bd"/>
</dbReference>
<reference evidence="4 5" key="1">
    <citation type="submission" date="2021-08" db="EMBL/GenBank/DDBJ databases">
        <authorList>
            <person name="Peeters C."/>
        </authorList>
    </citation>
    <scope>NUCLEOTIDE SEQUENCE [LARGE SCALE GENOMIC DNA]</scope>
    <source>
        <strain evidence="4 5">LMG 23994</strain>
    </source>
</reference>
<feature type="domain" description="Flavin reductase like" evidence="3">
    <location>
        <begin position="1"/>
        <end position="122"/>
    </location>
</feature>
<dbReference type="PANTHER" id="PTHR30466">
    <property type="entry name" value="FLAVIN REDUCTASE"/>
    <property type="match status" value="1"/>
</dbReference>
<dbReference type="SUPFAM" id="SSF50475">
    <property type="entry name" value="FMN-binding split barrel"/>
    <property type="match status" value="1"/>
</dbReference>
<dbReference type="SMART" id="SM00903">
    <property type="entry name" value="Flavin_Reduct"/>
    <property type="match status" value="1"/>
</dbReference>
<dbReference type="Gene3D" id="2.30.110.10">
    <property type="entry name" value="Electron Transport, Fmn-binding Protein, Chain A"/>
    <property type="match status" value="1"/>
</dbReference>
<sequence length="203" mass="21775">MTVNSFSSVSLEPRLVLWSLAKKSYSLEAFRKSGSFVIPVPASDQEDVSNRFARGTDGKFAGISCTDGIGGAPVLPGCAAVFQCRNAQLYDGGDHIIFIGEVHHFDTSDRESLLFYQGSYTRAANSPTDLPAPPDWPHAHLRNVIYLHLTPVWTASPGQSAKPGADCFRPKARSVWPSLAQLTRPGARLAAGCSGSRSPSARA</sequence>
<protein>
    <submittedName>
        <fullName evidence="4">FMN reductase (NADH) RutF</fullName>
        <ecNumber evidence="4">1.5.1.42</ecNumber>
    </submittedName>
</protein>
<dbReference type="PANTHER" id="PTHR30466:SF11">
    <property type="entry name" value="FLAVIN-DEPENDENT MONOOXYGENASE, REDUCTASE SUBUNIT HSAB"/>
    <property type="match status" value="1"/>
</dbReference>
<dbReference type="EMBL" id="CAJZAF010000011">
    <property type="protein sequence ID" value="CAG9172526.1"/>
    <property type="molecule type" value="Genomic_DNA"/>
</dbReference>
<dbReference type="Proteomes" id="UP000701702">
    <property type="component" value="Unassembled WGS sequence"/>
</dbReference>
<comment type="caution">
    <text evidence="4">The sequence shown here is derived from an EMBL/GenBank/DDBJ whole genome shotgun (WGS) entry which is preliminary data.</text>
</comment>
<evidence type="ECO:0000313" key="4">
    <source>
        <dbReference type="EMBL" id="CAG9172526.1"/>
    </source>
</evidence>
<evidence type="ECO:0000313" key="5">
    <source>
        <dbReference type="Proteomes" id="UP000701702"/>
    </source>
</evidence>
<evidence type="ECO:0000259" key="3">
    <source>
        <dbReference type="SMART" id="SM00903"/>
    </source>
</evidence>
<dbReference type="GO" id="GO:0052874">
    <property type="term" value="F:FMN reductase (NADH) activity"/>
    <property type="evidence" value="ECO:0007669"/>
    <property type="project" value="UniProtKB-EC"/>
</dbReference>
<evidence type="ECO:0000256" key="2">
    <source>
        <dbReference type="ARBA" id="ARBA00023002"/>
    </source>
</evidence>
<accession>A0ABM8WY91</accession>
<keyword evidence="5" id="KW-1185">Reference proteome</keyword>
<evidence type="ECO:0000256" key="1">
    <source>
        <dbReference type="ARBA" id="ARBA00008898"/>
    </source>
</evidence>
<dbReference type="EC" id="1.5.1.42" evidence="4"/>
<dbReference type="Pfam" id="PF01613">
    <property type="entry name" value="Flavin_Reduct"/>
    <property type="match status" value="1"/>
</dbReference>
<gene>
    <name evidence="4" type="primary">rutF</name>
    <name evidence="4" type="ORF">LMG23994_02427</name>
</gene>
<dbReference type="InterPro" id="IPR002563">
    <property type="entry name" value="Flavin_Rdtase-like_dom"/>
</dbReference>
<name>A0ABM8WY91_9BURK</name>
<organism evidence="4 5">
    <name type="scientific">Cupriavidus pinatubonensis</name>
    <dbReference type="NCBI Taxonomy" id="248026"/>
    <lineage>
        <taxon>Bacteria</taxon>
        <taxon>Pseudomonadati</taxon>
        <taxon>Pseudomonadota</taxon>
        <taxon>Betaproteobacteria</taxon>
        <taxon>Burkholderiales</taxon>
        <taxon>Burkholderiaceae</taxon>
        <taxon>Cupriavidus</taxon>
    </lineage>
</organism>
<keyword evidence="2 4" id="KW-0560">Oxidoreductase</keyword>
<dbReference type="InterPro" id="IPR050268">
    <property type="entry name" value="NADH-dep_flavin_reductase"/>
</dbReference>